<dbReference type="GO" id="GO:0008270">
    <property type="term" value="F:zinc ion binding"/>
    <property type="evidence" value="ECO:0007669"/>
    <property type="project" value="InterPro"/>
</dbReference>
<evidence type="ECO:0000259" key="1">
    <source>
        <dbReference type="SMART" id="SM00829"/>
    </source>
</evidence>
<dbReference type="CDD" id="cd08241">
    <property type="entry name" value="QOR1"/>
    <property type="match status" value="1"/>
</dbReference>
<dbReference type="InterPro" id="IPR002364">
    <property type="entry name" value="Quin_OxRdtase/zeta-crystal_CS"/>
</dbReference>
<dbReference type="InterPro" id="IPR013154">
    <property type="entry name" value="ADH-like_N"/>
</dbReference>
<accession>A0A1H3AU39</accession>
<gene>
    <name evidence="2" type="ORF">SAMN05660209_00189</name>
</gene>
<evidence type="ECO:0000313" key="3">
    <source>
        <dbReference type="Proteomes" id="UP000198921"/>
    </source>
</evidence>
<dbReference type="InterPro" id="IPR011032">
    <property type="entry name" value="GroES-like_sf"/>
</dbReference>
<dbReference type="Proteomes" id="UP000198921">
    <property type="component" value="Unassembled WGS sequence"/>
</dbReference>
<dbReference type="Gene3D" id="3.40.50.720">
    <property type="entry name" value="NAD(P)-binding Rossmann-like Domain"/>
    <property type="match status" value="1"/>
</dbReference>
<evidence type="ECO:0000313" key="2">
    <source>
        <dbReference type="EMBL" id="SDX33232.1"/>
    </source>
</evidence>
<dbReference type="Pfam" id="PF00107">
    <property type="entry name" value="ADH_zinc_N"/>
    <property type="match status" value="1"/>
</dbReference>
<dbReference type="InterPro" id="IPR013149">
    <property type="entry name" value="ADH-like_C"/>
</dbReference>
<dbReference type="SUPFAM" id="SSF51735">
    <property type="entry name" value="NAD(P)-binding Rossmann-fold domains"/>
    <property type="match status" value="1"/>
</dbReference>
<dbReference type="RefSeq" id="WP_091150502.1">
    <property type="nucleotide sequence ID" value="NZ_FNOT01000001.1"/>
</dbReference>
<dbReference type="PANTHER" id="PTHR43677">
    <property type="entry name" value="SHORT-CHAIN DEHYDROGENASE/REDUCTASE"/>
    <property type="match status" value="1"/>
</dbReference>
<feature type="domain" description="Enoyl reductase (ER)" evidence="1">
    <location>
        <begin position="7"/>
        <end position="318"/>
    </location>
</feature>
<dbReference type="OrthoDB" id="4190732at2"/>
<dbReference type="SUPFAM" id="SSF50129">
    <property type="entry name" value="GroES-like"/>
    <property type="match status" value="1"/>
</dbReference>
<dbReference type="InterPro" id="IPR051397">
    <property type="entry name" value="Zn-ADH-like_protein"/>
</dbReference>
<dbReference type="GO" id="GO:0016491">
    <property type="term" value="F:oxidoreductase activity"/>
    <property type="evidence" value="ECO:0007669"/>
    <property type="project" value="InterPro"/>
</dbReference>
<dbReference type="PROSITE" id="PS01162">
    <property type="entry name" value="QOR_ZETA_CRYSTAL"/>
    <property type="match status" value="1"/>
</dbReference>
<dbReference type="SMART" id="SM00829">
    <property type="entry name" value="PKS_ER"/>
    <property type="match status" value="1"/>
</dbReference>
<dbReference type="STRING" id="1137993.SAMN05660209_00189"/>
<dbReference type="AlphaFoldDB" id="A0A1H3AU39"/>
<protein>
    <submittedName>
        <fullName evidence="2">NADPH2:quinone reductase</fullName>
    </submittedName>
</protein>
<sequence>MRAAQIATLDGPSAISVVDVPEPDADGGVLVDVHVAGVTFPEVLLSRGQYQVKPELPFVPGSEVAGTVRSAPEGSGLQPGQRVAAFPGFGGFAEVAAADPGFVFPLPDGVTFEQGAALPMNYLTMLFALRRRGRLQEGETVLVHGAAGGLGTAGIQLAKAYGARVLAVVSSEAKGETARAAGADEVVLADGFRDRVRELTDGRGVDLVADPVGGDRFTDSLRSLAREGRLLVLGFTGGEIPTVKVNRLLLNNVSVVGVGWGAFWLGEPGYVQEQWTELLPLLERGALEPVIGSVHDLADAAAAVTELDERRASGKVLLRVR</sequence>
<dbReference type="Pfam" id="PF08240">
    <property type="entry name" value="ADH_N"/>
    <property type="match status" value="1"/>
</dbReference>
<dbReference type="Gene3D" id="3.90.180.10">
    <property type="entry name" value="Medium-chain alcohol dehydrogenases, catalytic domain"/>
    <property type="match status" value="1"/>
</dbReference>
<dbReference type="InterPro" id="IPR036291">
    <property type="entry name" value="NAD(P)-bd_dom_sf"/>
</dbReference>
<keyword evidence="3" id="KW-1185">Reference proteome</keyword>
<reference evidence="3" key="1">
    <citation type="submission" date="2016-10" db="EMBL/GenBank/DDBJ databases">
        <authorList>
            <person name="Varghese N."/>
            <person name="Submissions S."/>
        </authorList>
    </citation>
    <scope>NUCLEOTIDE SEQUENCE [LARGE SCALE GENOMIC DNA]</scope>
    <source>
        <strain evidence="3">DSM 45422</strain>
    </source>
</reference>
<name>A0A1H3AU39_9ACTN</name>
<dbReference type="PANTHER" id="PTHR43677:SF4">
    <property type="entry name" value="QUINONE OXIDOREDUCTASE-LIKE PROTEIN 2"/>
    <property type="match status" value="1"/>
</dbReference>
<dbReference type="EMBL" id="FNOT01000001">
    <property type="protein sequence ID" value="SDX33232.1"/>
    <property type="molecule type" value="Genomic_DNA"/>
</dbReference>
<dbReference type="InterPro" id="IPR020843">
    <property type="entry name" value="ER"/>
</dbReference>
<proteinExistence type="predicted"/>
<organism evidence="2 3">
    <name type="scientific">Geodermatophilus africanus</name>
    <dbReference type="NCBI Taxonomy" id="1137993"/>
    <lineage>
        <taxon>Bacteria</taxon>
        <taxon>Bacillati</taxon>
        <taxon>Actinomycetota</taxon>
        <taxon>Actinomycetes</taxon>
        <taxon>Geodermatophilales</taxon>
        <taxon>Geodermatophilaceae</taxon>
        <taxon>Geodermatophilus</taxon>
    </lineage>
</organism>